<feature type="signal peptide" evidence="2">
    <location>
        <begin position="1"/>
        <end position="24"/>
    </location>
</feature>
<organism evidence="3 4">
    <name type="scientific">Gracilibacillus ureilyticus</name>
    <dbReference type="NCBI Taxonomy" id="531814"/>
    <lineage>
        <taxon>Bacteria</taxon>
        <taxon>Bacillati</taxon>
        <taxon>Bacillota</taxon>
        <taxon>Bacilli</taxon>
        <taxon>Bacillales</taxon>
        <taxon>Bacillaceae</taxon>
        <taxon>Gracilibacillus</taxon>
    </lineage>
</organism>
<keyword evidence="2" id="KW-0732">Signal</keyword>
<feature type="coiled-coil region" evidence="1">
    <location>
        <begin position="91"/>
        <end position="125"/>
    </location>
</feature>
<dbReference type="EMBL" id="FOGL01000002">
    <property type="protein sequence ID" value="SER25131.1"/>
    <property type="molecule type" value="Genomic_DNA"/>
</dbReference>
<evidence type="ECO:0000256" key="1">
    <source>
        <dbReference type="SAM" id="Coils"/>
    </source>
</evidence>
<evidence type="ECO:0000313" key="3">
    <source>
        <dbReference type="EMBL" id="SER25131.1"/>
    </source>
</evidence>
<proteinExistence type="predicted"/>
<reference evidence="3 4" key="1">
    <citation type="submission" date="2016-10" db="EMBL/GenBank/DDBJ databases">
        <authorList>
            <person name="de Groot N.N."/>
        </authorList>
    </citation>
    <scope>NUCLEOTIDE SEQUENCE [LARGE SCALE GENOMIC DNA]</scope>
    <source>
        <strain evidence="3 4">CGMCC 1.7727</strain>
    </source>
</reference>
<keyword evidence="4" id="KW-1185">Reference proteome</keyword>
<evidence type="ECO:0000313" key="4">
    <source>
        <dbReference type="Proteomes" id="UP000199687"/>
    </source>
</evidence>
<gene>
    <name evidence="3" type="ORF">SAMN04487944_10272</name>
</gene>
<evidence type="ECO:0008006" key="5">
    <source>
        <dbReference type="Google" id="ProtNLM"/>
    </source>
</evidence>
<dbReference type="RefSeq" id="WP_089739030.1">
    <property type="nucleotide sequence ID" value="NZ_FOGL01000002.1"/>
</dbReference>
<feature type="chain" id="PRO_5038894112" description="N-terminal domain of peptidoglycan hydrolase CwlO-containing protein" evidence="2">
    <location>
        <begin position="25"/>
        <end position="341"/>
    </location>
</feature>
<name>A0A1H9MNH9_9BACI</name>
<protein>
    <recommendedName>
        <fullName evidence="5">N-terminal domain of peptidoglycan hydrolase CwlO-containing protein</fullName>
    </recommendedName>
</protein>
<accession>A0A1H9MNH9</accession>
<dbReference type="AlphaFoldDB" id="A0A1H9MNH9"/>
<evidence type="ECO:0000256" key="2">
    <source>
        <dbReference type="SAM" id="SignalP"/>
    </source>
</evidence>
<dbReference type="OrthoDB" id="2473667at2"/>
<keyword evidence="1" id="KW-0175">Coiled coil</keyword>
<sequence>MVKKSIILSVISLIAMFLFVPSVAAGDKDDAIMKKFTQLGFSEEEIENMPQEAIDRLGGSEGELVSRSERYFKVTINKLTNEVQEMVEFDKETALQESAKLNAKEKELQEKINRLEMQKQEIITKSKAINNSAHQDAEKSLDEIDKQLIQLQYAEQEYESSGWIGLTGYVSHISGDEYAFKNSYEWLNGPAVLLKDVIGISHSEDWSIIPNSLVAKAEMDIYWNGYKDDYGGCDCTSRKSIENDYYYSTPHQGPNGMAVNFNLQPTWVNSRYEDGRNYEGYIAYRVDKANTSVVESNIYGSYSHQIVVASPSISIYPGGIGVTPALSYSDADTVNVQFDVQ</sequence>
<dbReference type="Proteomes" id="UP000199687">
    <property type="component" value="Unassembled WGS sequence"/>
</dbReference>